<proteinExistence type="inferred from homology"/>
<keyword evidence="3" id="KW-1003">Cell membrane</keyword>
<comment type="subcellular location">
    <subcellularLocation>
        <location evidence="1 7">Cell membrane</location>
        <topology evidence="1 7">Multi-pass membrane protein</topology>
    </subcellularLocation>
</comment>
<dbReference type="PANTHER" id="PTHR43163">
    <property type="entry name" value="DIPEPTIDE TRANSPORT SYSTEM PERMEASE PROTEIN DPPB-RELATED"/>
    <property type="match status" value="1"/>
</dbReference>
<evidence type="ECO:0000256" key="5">
    <source>
        <dbReference type="ARBA" id="ARBA00022989"/>
    </source>
</evidence>
<evidence type="ECO:0000313" key="9">
    <source>
        <dbReference type="EMBL" id="MPY56200.1"/>
    </source>
</evidence>
<dbReference type="SUPFAM" id="SSF161098">
    <property type="entry name" value="MetI-like"/>
    <property type="match status" value="1"/>
</dbReference>
<evidence type="ECO:0000256" key="7">
    <source>
        <dbReference type="RuleBase" id="RU363032"/>
    </source>
</evidence>
<keyword evidence="2 7" id="KW-0813">Transport</keyword>
<evidence type="ECO:0000256" key="4">
    <source>
        <dbReference type="ARBA" id="ARBA00022692"/>
    </source>
</evidence>
<dbReference type="Pfam" id="PF19300">
    <property type="entry name" value="BPD_transp_1_N"/>
    <property type="match status" value="1"/>
</dbReference>
<keyword evidence="5 7" id="KW-1133">Transmembrane helix</keyword>
<dbReference type="CDD" id="cd06261">
    <property type="entry name" value="TM_PBP2"/>
    <property type="match status" value="1"/>
</dbReference>
<reference evidence="9 10" key="1">
    <citation type="submission" date="2019-07" db="EMBL/GenBank/DDBJ databases">
        <title>New species of Amycolatopsis and Streptomyces.</title>
        <authorList>
            <person name="Duangmal K."/>
            <person name="Teo W.F.A."/>
            <person name="Lipun K."/>
        </authorList>
    </citation>
    <scope>NUCLEOTIDE SEQUENCE [LARGE SCALE GENOMIC DNA]</scope>
    <source>
        <strain evidence="9 10">NBRC 106415</strain>
    </source>
</reference>
<evidence type="ECO:0000256" key="1">
    <source>
        <dbReference type="ARBA" id="ARBA00004651"/>
    </source>
</evidence>
<dbReference type="GO" id="GO:0055085">
    <property type="term" value="P:transmembrane transport"/>
    <property type="evidence" value="ECO:0007669"/>
    <property type="project" value="InterPro"/>
</dbReference>
<dbReference type="Proteomes" id="UP000400924">
    <property type="component" value="Unassembled WGS sequence"/>
</dbReference>
<feature type="transmembrane region" description="Helical" evidence="7">
    <location>
        <begin position="12"/>
        <end position="31"/>
    </location>
</feature>
<organism evidence="9 10">
    <name type="scientific">Streptomyces spongiae</name>
    <dbReference type="NCBI Taxonomy" id="565072"/>
    <lineage>
        <taxon>Bacteria</taxon>
        <taxon>Bacillati</taxon>
        <taxon>Actinomycetota</taxon>
        <taxon>Actinomycetes</taxon>
        <taxon>Kitasatosporales</taxon>
        <taxon>Streptomycetaceae</taxon>
        <taxon>Streptomyces</taxon>
    </lineage>
</organism>
<dbReference type="RefSeq" id="WP_152769671.1">
    <property type="nucleotide sequence ID" value="NZ_VJZC01000009.1"/>
</dbReference>
<dbReference type="EMBL" id="VJZC01000009">
    <property type="protein sequence ID" value="MPY56200.1"/>
    <property type="molecule type" value="Genomic_DNA"/>
</dbReference>
<sequence length="316" mass="33497">MIWRFIARRTAMLVVTGLVASIAVYSALFVAPGDPATLLIGGGKPPNPHLLAEIHRQYHLDDPFLQGYWRWLSGMLHGDAGQSLSYRDSVTHLVTGRIGNTLFLIAYAAVLIIVPGVVLGTVAALRGGLGETVVTAVTTAFMAVPTFVMSVLLIWWLSVQWRWFPAYGAGSGFAGRVEHLTLPALALAAAWTAYVAQVTRSAVRTELVSEHVQTARARGIPERVVVRKHILRNASGPIFSVAGVAVAGLIAGCAVVEQAFGINGIGALLIQSAAKQDLAVVQALALITVVVFVAINTLVDVVTVALDHRVSLEGTS</sequence>
<dbReference type="PROSITE" id="PS50928">
    <property type="entry name" value="ABC_TM1"/>
    <property type="match status" value="1"/>
</dbReference>
<evidence type="ECO:0000256" key="6">
    <source>
        <dbReference type="ARBA" id="ARBA00023136"/>
    </source>
</evidence>
<dbReference type="Pfam" id="PF00528">
    <property type="entry name" value="BPD_transp_1"/>
    <property type="match status" value="1"/>
</dbReference>
<feature type="domain" description="ABC transmembrane type-1" evidence="8">
    <location>
        <begin position="98"/>
        <end position="299"/>
    </location>
</feature>
<dbReference type="PANTHER" id="PTHR43163:SF3">
    <property type="entry name" value="PEPTIDE ABC TRANSPORTER PERMEASE PROTEIN"/>
    <property type="match status" value="1"/>
</dbReference>
<dbReference type="InterPro" id="IPR045621">
    <property type="entry name" value="BPD_transp_1_N"/>
</dbReference>
<feature type="transmembrane region" description="Helical" evidence="7">
    <location>
        <begin position="280"/>
        <end position="306"/>
    </location>
</feature>
<dbReference type="AlphaFoldDB" id="A0A5N8X9M8"/>
<comment type="caution">
    <text evidence="9">The sequence shown here is derived from an EMBL/GenBank/DDBJ whole genome shotgun (WGS) entry which is preliminary data.</text>
</comment>
<feature type="transmembrane region" description="Helical" evidence="7">
    <location>
        <begin position="237"/>
        <end position="260"/>
    </location>
</feature>
<comment type="similarity">
    <text evidence="7">Belongs to the binding-protein-dependent transport system permease family.</text>
</comment>
<feature type="transmembrane region" description="Helical" evidence="7">
    <location>
        <begin position="102"/>
        <end position="125"/>
    </location>
</feature>
<keyword evidence="4 7" id="KW-0812">Transmembrane</keyword>
<evidence type="ECO:0000259" key="8">
    <source>
        <dbReference type="PROSITE" id="PS50928"/>
    </source>
</evidence>
<evidence type="ECO:0000313" key="10">
    <source>
        <dbReference type="Proteomes" id="UP000400924"/>
    </source>
</evidence>
<keyword evidence="6 7" id="KW-0472">Membrane</keyword>
<name>A0A5N8X9M8_9ACTN</name>
<dbReference type="InterPro" id="IPR000515">
    <property type="entry name" value="MetI-like"/>
</dbReference>
<dbReference type="Gene3D" id="1.10.3720.10">
    <property type="entry name" value="MetI-like"/>
    <property type="match status" value="1"/>
</dbReference>
<evidence type="ECO:0000256" key="3">
    <source>
        <dbReference type="ARBA" id="ARBA00022475"/>
    </source>
</evidence>
<feature type="transmembrane region" description="Helical" evidence="7">
    <location>
        <begin position="177"/>
        <end position="196"/>
    </location>
</feature>
<feature type="transmembrane region" description="Helical" evidence="7">
    <location>
        <begin position="132"/>
        <end position="157"/>
    </location>
</feature>
<accession>A0A5N8X9M8</accession>
<dbReference type="GO" id="GO:0005886">
    <property type="term" value="C:plasma membrane"/>
    <property type="evidence" value="ECO:0007669"/>
    <property type="project" value="UniProtKB-SubCell"/>
</dbReference>
<evidence type="ECO:0000256" key="2">
    <source>
        <dbReference type="ARBA" id="ARBA00022448"/>
    </source>
</evidence>
<keyword evidence="10" id="KW-1185">Reference proteome</keyword>
<dbReference type="InterPro" id="IPR035906">
    <property type="entry name" value="MetI-like_sf"/>
</dbReference>
<gene>
    <name evidence="9" type="ORF">FNH08_03115</name>
</gene>
<protein>
    <submittedName>
        <fullName evidence="9">ABC transporter permease</fullName>
    </submittedName>
</protein>
<dbReference type="OrthoDB" id="3171583at2"/>